<dbReference type="InterPro" id="IPR020449">
    <property type="entry name" value="Tscrpt_reg_AraC-type_HTH"/>
</dbReference>
<keyword evidence="1" id="KW-0805">Transcription regulation</keyword>
<dbReference type="Gene3D" id="1.10.10.60">
    <property type="entry name" value="Homeodomain-like"/>
    <property type="match status" value="2"/>
</dbReference>
<evidence type="ECO:0000256" key="2">
    <source>
        <dbReference type="ARBA" id="ARBA00023125"/>
    </source>
</evidence>
<gene>
    <name evidence="5" type="ORF">SAMN02745207_01972</name>
</gene>
<dbReference type="InterPro" id="IPR018060">
    <property type="entry name" value="HTH_AraC"/>
</dbReference>
<keyword evidence="3" id="KW-0804">Transcription</keyword>
<dbReference type="PRINTS" id="PR00032">
    <property type="entry name" value="HTHARAC"/>
</dbReference>
<dbReference type="RefSeq" id="WP_073338268.1">
    <property type="nucleotide sequence ID" value="NZ_FQXM01000009.1"/>
</dbReference>
<dbReference type="Pfam" id="PF12833">
    <property type="entry name" value="HTH_18"/>
    <property type="match status" value="1"/>
</dbReference>
<dbReference type="AlphaFoldDB" id="A0A1M5UXH6"/>
<keyword evidence="2" id="KW-0238">DNA-binding</keyword>
<accession>A0A1M5UXH6</accession>
<dbReference type="InterPro" id="IPR009057">
    <property type="entry name" value="Homeodomain-like_sf"/>
</dbReference>
<evidence type="ECO:0000256" key="3">
    <source>
        <dbReference type="ARBA" id="ARBA00023163"/>
    </source>
</evidence>
<evidence type="ECO:0000313" key="6">
    <source>
        <dbReference type="Proteomes" id="UP000184447"/>
    </source>
</evidence>
<dbReference type="OrthoDB" id="2599717at2"/>
<evidence type="ECO:0000256" key="1">
    <source>
        <dbReference type="ARBA" id="ARBA00023015"/>
    </source>
</evidence>
<dbReference type="GO" id="GO:0043565">
    <property type="term" value="F:sequence-specific DNA binding"/>
    <property type="evidence" value="ECO:0007669"/>
    <property type="project" value="InterPro"/>
</dbReference>
<dbReference type="SUPFAM" id="SSF46689">
    <property type="entry name" value="Homeodomain-like"/>
    <property type="match status" value="2"/>
</dbReference>
<feature type="domain" description="HTH araC/xylS-type" evidence="4">
    <location>
        <begin position="192"/>
        <end position="290"/>
    </location>
</feature>
<dbReference type="InterPro" id="IPR037923">
    <property type="entry name" value="HTH-like"/>
</dbReference>
<dbReference type="EMBL" id="FQXM01000009">
    <property type="protein sequence ID" value="SHH67659.1"/>
    <property type="molecule type" value="Genomic_DNA"/>
</dbReference>
<keyword evidence="6" id="KW-1185">Reference proteome</keyword>
<name>A0A1M5UXH6_9CLOT</name>
<organism evidence="5 6">
    <name type="scientific">Clostridium grantii DSM 8605</name>
    <dbReference type="NCBI Taxonomy" id="1121316"/>
    <lineage>
        <taxon>Bacteria</taxon>
        <taxon>Bacillati</taxon>
        <taxon>Bacillota</taxon>
        <taxon>Clostridia</taxon>
        <taxon>Eubacteriales</taxon>
        <taxon>Clostridiaceae</taxon>
        <taxon>Clostridium</taxon>
    </lineage>
</organism>
<dbReference type="PROSITE" id="PS01124">
    <property type="entry name" value="HTH_ARAC_FAMILY_2"/>
    <property type="match status" value="1"/>
</dbReference>
<dbReference type="SUPFAM" id="SSF51215">
    <property type="entry name" value="Regulatory protein AraC"/>
    <property type="match status" value="1"/>
</dbReference>
<dbReference type="Proteomes" id="UP000184447">
    <property type="component" value="Unassembled WGS sequence"/>
</dbReference>
<evidence type="ECO:0000259" key="4">
    <source>
        <dbReference type="PROSITE" id="PS01124"/>
    </source>
</evidence>
<dbReference type="PANTHER" id="PTHR43280">
    <property type="entry name" value="ARAC-FAMILY TRANSCRIPTIONAL REGULATOR"/>
    <property type="match status" value="1"/>
</dbReference>
<protein>
    <submittedName>
        <fullName evidence="5">Helix-turn-helix domain-containing protein</fullName>
    </submittedName>
</protein>
<dbReference type="GO" id="GO:0003700">
    <property type="term" value="F:DNA-binding transcription factor activity"/>
    <property type="evidence" value="ECO:0007669"/>
    <property type="project" value="InterPro"/>
</dbReference>
<reference evidence="5 6" key="1">
    <citation type="submission" date="2016-11" db="EMBL/GenBank/DDBJ databases">
        <authorList>
            <person name="Jaros S."/>
            <person name="Januszkiewicz K."/>
            <person name="Wedrychowicz H."/>
        </authorList>
    </citation>
    <scope>NUCLEOTIDE SEQUENCE [LARGE SCALE GENOMIC DNA]</scope>
    <source>
        <strain evidence="5 6">DSM 8605</strain>
    </source>
</reference>
<dbReference type="SMART" id="SM00342">
    <property type="entry name" value="HTH_ARAC"/>
    <property type="match status" value="1"/>
</dbReference>
<dbReference type="STRING" id="1121316.SAMN02745207_01972"/>
<dbReference type="PANTHER" id="PTHR43280:SF28">
    <property type="entry name" value="HTH-TYPE TRANSCRIPTIONAL ACTIVATOR RHAS"/>
    <property type="match status" value="1"/>
</dbReference>
<evidence type="ECO:0000313" key="5">
    <source>
        <dbReference type="EMBL" id="SHH67659.1"/>
    </source>
</evidence>
<sequence length="295" mass="34728">MHKKISTDKIHINEISPRLLTCYLINLKNKSEESDPRYVFDYEIEFIIESEGMMYINGDFVDIPANSIVFRRPGDYTYGIYPYKCYMIAIDLKNNTNKSSTDYNIYNPQSFQPIYQHEFLDSIPRVLKCSNPKLFEHYFSEILDAFIKNDLYSEIQIKAIIIQILYNLFKESKSSLYNNFNTINSPYNLKLKKVLNYIENNLDQPLPLLELSNLINLSPWYFQKIFKKYLGISPNKYILNKKISLAKNLLIHTDNSIENIALKCGFKNAPHFSTSFKKNVTLTPSEFRNKITQYF</sequence>
<proteinExistence type="predicted"/>